<feature type="transmembrane region" description="Helical" evidence="1">
    <location>
        <begin position="75"/>
        <end position="97"/>
    </location>
</feature>
<sequence length="145" mass="15597">MNTPTRRTLNIFIALVAATSLSIFAQAVLAGEFVSQTHRDGWIDAHGIVADVVAGLALLTMIFTIVALRKSHRPLIGRTITLFVLVVAQIFLGHFITDFKRDWLIAIHVPLAFIIFGGAVLLPFQAIGMRRAAVATVGVAAHTAA</sequence>
<evidence type="ECO:0000256" key="1">
    <source>
        <dbReference type="SAM" id="Phobius"/>
    </source>
</evidence>
<organism evidence="2 3">
    <name type="scientific">Leifsonia tongyongensis</name>
    <dbReference type="NCBI Taxonomy" id="1268043"/>
    <lineage>
        <taxon>Bacteria</taxon>
        <taxon>Bacillati</taxon>
        <taxon>Actinomycetota</taxon>
        <taxon>Actinomycetes</taxon>
        <taxon>Micrococcales</taxon>
        <taxon>Microbacteriaceae</taxon>
        <taxon>Leifsonia</taxon>
    </lineage>
</organism>
<protein>
    <submittedName>
        <fullName evidence="2">Uncharacterized protein</fullName>
    </submittedName>
</protein>
<dbReference type="Proteomes" id="UP000474967">
    <property type="component" value="Unassembled WGS sequence"/>
</dbReference>
<comment type="caution">
    <text evidence="2">The sequence shown here is derived from an EMBL/GenBank/DDBJ whole genome shotgun (WGS) entry which is preliminary data.</text>
</comment>
<name>A0A6L9XTQ4_9MICO</name>
<evidence type="ECO:0000313" key="2">
    <source>
        <dbReference type="EMBL" id="NEN04686.1"/>
    </source>
</evidence>
<reference evidence="2 3" key="1">
    <citation type="journal article" date="2014" name="J. Microbiol.">
        <title>Diaminobutyricibacter tongyongensis gen. nov., sp. nov. and Homoserinibacter gongjuensis gen. nov., sp. nov. belong to the family Microbacteriaceae.</title>
        <authorList>
            <person name="Kim S.J."/>
            <person name="Ahn J.H."/>
            <person name="Weon H.Y."/>
            <person name="Hamada M."/>
            <person name="Suzuki K."/>
            <person name="Kwon S.W."/>
        </authorList>
    </citation>
    <scope>NUCLEOTIDE SEQUENCE [LARGE SCALE GENOMIC DNA]</scope>
    <source>
        <strain evidence="2 3">NBRC 108724</strain>
    </source>
</reference>
<proteinExistence type="predicted"/>
<accession>A0A6L9XTQ4</accession>
<gene>
    <name evidence="2" type="ORF">G3T36_02270</name>
</gene>
<evidence type="ECO:0000313" key="3">
    <source>
        <dbReference type="Proteomes" id="UP000474967"/>
    </source>
</evidence>
<keyword evidence="1" id="KW-0812">Transmembrane</keyword>
<dbReference type="RefSeq" id="WP_163287787.1">
    <property type="nucleotide sequence ID" value="NZ_JAAGWY010000001.1"/>
</dbReference>
<keyword evidence="1" id="KW-0472">Membrane</keyword>
<dbReference type="EMBL" id="JAAGWY010000001">
    <property type="protein sequence ID" value="NEN04686.1"/>
    <property type="molecule type" value="Genomic_DNA"/>
</dbReference>
<feature type="transmembrane region" description="Helical" evidence="1">
    <location>
        <begin position="103"/>
        <end position="122"/>
    </location>
</feature>
<feature type="transmembrane region" description="Helical" evidence="1">
    <location>
        <begin position="46"/>
        <end position="68"/>
    </location>
</feature>
<dbReference type="AlphaFoldDB" id="A0A6L9XTQ4"/>
<keyword evidence="3" id="KW-1185">Reference proteome</keyword>
<keyword evidence="1" id="KW-1133">Transmembrane helix</keyword>